<name>A0A9Q3C7M1_9BASI</name>
<reference evidence="1" key="1">
    <citation type="submission" date="2021-03" db="EMBL/GenBank/DDBJ databases">
        <title>Draft genome sequence of rust myrtle Austropuccinia psidii MF-1, a brazilian biotype.</title>
        <authorList>
            <person name="Quecine M.C."/>
            <person name="Pachon D.M.R."/>
            <person name="Bonatelli M.L."/>
            <person name="Correr F.H."/>
            <person name="Franceschini L.M."/>
            <person name="Leite T.F."/>
            <person name="Margarido G.R.A."/>
            <person name="Almeida C.A."/>
            <person name="Ferrarezi J.A."/>
            <person name="Labate C.A."/>
        </authorList>
    </citation>
    <scope>NUCLEOTIDE SEQUENCE</scope>
    <source>
        <strain evidence="1">MF-1</strain>
    </source>
</reference>
<evidence type="ECO:0000313" key="1">
    <source>
        <dbReference type="EMBL" id="MBW0478175.1"/>
    </source>
</evidence>
<gene>
    <name evidence="1" type="ORF">O181_017890</name>
</gene>
<comment type="caution">
    <text evidence="1">The sequence shown here is derived from an EMBL/GenBank/DDBJ whole genome shotgun (WGS) entry which is preliminary data.</text>
</comment>
<proteinExistence type="predicted"/>
<dbReference type="Proteomes" id="UP000765509">
    <property type="component" value="Unassembled WGS sequence"/>
</dbReference>
<accession>A0A9Q3C7M1</accession>
<dbReference type="AlphaFoldDB" id="A0A9Q3C7M1"/>
<protein>
    <submittedName>
        <fullName evidence="1">Uncharacterized protein</fullName>
    </submittedName>
</protein>
<dbReference type="EMBL" id="AVOT02005084">
    <property type="protein sequence ID" value="MBW0478175.1"/>
    <property type="molecule type" value="Genomic_DNA"/>
</dbReference>
<dbReference type="OrthoDB" id="6776860at2759"/>
<sequence length="102" mass="11683">MSCLCSGFESQADIASDNEPLGAIKHHEVEIMLNVERPYPQLLRRGAYPASPRDREALESHINELINLRVLRKFVHNVEVEVTTPVIITWNNDKSRMVGFLR</sequence>
<evidence type="ECO:0000313" key="2">
    <source>
        <dbReference type="Proteomes" id="UP000765509"/>
    </source>
</evidence>
<organism evidence="1 2">
    <name type="scientific">Austropuccinia psidii MF-1</name>
    <dbReference type="NCBI Taxonomy" id="1389203"/>
    <lineage>
        <taxon>Eukaryota</taxon>
        <taxon>Fungi</taxon>
        <taxon>Dikarya</taxon>
        <taxon>Basidiomycota</taxon>
        <taxon>Pucciniomycotina</taxon>
        <taxon>Pucciniomycetes</taxon>
        <taxon>Pucciniales</taxon>
        <taxon>Sphaerophragmiaceae</taxon>
        <taxon>Austropuccinia</taxon>
    </lineage>
</organism>
<keyword evidence="2" id="KW-1185">Reference proteome</keyword>